<dbReference type="STRING" id="653667.S9XB06"/>
<feature type="domain" description="ZZ-type" evidence="5">
    <location>
        <begin position="110"/>
        <end position="161"/>
    </location>
</feature>
<proteinExistence type="predicted"/>
<dbReference type="SMART" id="SM00291">
    <property type="entry name" value="ZnF_ZZ"/>
    <property type="match status" value="3"/>
</dbReference>
<feature type="domain" description="ZZ-type" evidence="5">
    <location>
        <begin position="186"/>
        <end position="237"/>
    </location>
</feature>
<gene>
    <name evidence="6" type="ORF">SPOG_04208</name>
</gene>
<dbReference type="EMBL" id="KE546988">
    <property type="protein sequence ID" value="EPY54317.1"/>
    <property type="molecule type" value="Genomic_DNA"/>
</dbReference>
<organism evidence="6 7">
    <name type="scientific">Schizosaccharomyces cryophilus (strain OY26 / ATCC MYA-4695 / CBS 11777 / NBRC 106824 / NRRL Y48691)</name>
    <name type="common">Fission yeast</name>
    <dbReference type="NCBI Taxonomy" id="653667"/>
    <lineage>
        <taxon>Eukaryota</taxon>
        <taxon>Fungi</taxon>
        <taxon>Dikarya</taxon>
        <taxon>Ascomycota</taxon>
        <taxon>Taphrinomycotina</taxon>
        <taxon>Schizosaccharomycetes</taxon>
        <taxon>Schizosaccharomycetales</taxon>
        <taxon>Schizosaccharomycetaceae</taxon>
        <taxon>Schizosaccharomyces</taxon>
    </lineage>
</organism>
<evidence type="ECO:0000256" key="3">
    <source>
        <dbReference type="ARBA" id="ARBA00022833"/>
    </source>
</evidence>
<dbReference type="eggNOG" id="KOG4582">
    <property type="taxonomic scope" value="Eukaryota"/>
</dbReference>
<keyword evidence="3" id="KW-0862">Zinc</keyword>
<dbReference type="OrthoDB" id="5344568at2759"/>
<dbReference type="RefSeq" id="XP_013021923.1">
    <property type="nucleotide sequence ID" value="XM_013166469.1"/>
</dbReference>
<accession>S9XB06</accession>
<feature type="domain" description="ZZ-type" evidence="5">
    <location>
        <begin position="39"/>
        <end position="94"/>
    </location>
</feature>
<dbReference type="CDD" id="cd02340">
    <property type="entry name" value="ZZ_NBR1_like"/>
    <property type="match status" value="2"/>
</dbReference>
<reference evidence="6 7" key="1">
    <citation type="journal article" date="2011" name="Science">
        <title>Comparative functional genomics of the fission yeasts.</title>
        <authorList>
            <person name="Rhind N."/>
            <person name="Chen Z."/>
            <person name="Yassour M."/>
            <person name="Thompson D.A."/>
            <person name="Haas B.J."/>
            <person name="Habib N."/>
            <person name="Wapinski I."/>
            <person name="Roy S."/>
            <person name="Lin M.F."/>
            <person name="Heiman D.I."/>
            <person name="Young S.K."/>
            <person name="Furuya K."/>
            <person name="Guo Y."/>
            <person name="Pidoux A."/>
            <person name="Chen H.M."/>
            <person name="Robbertse B."/>
            <person name="Goldberg J.M."/>
            <person name="Aoki K."/>
            <person name="Bayne E.H."/>
            <person name="Berlin A.M."/>
            <person name="Desjardins C.A."/>
            <person name="Dobbs E."/>
            <person name="Dukaj L."/>
            <person name="Fan L."/>
            <person name="FitzGerald M.G."/>
            <person name="French C."/>
            <person name="Gujja S."/>
            <person name="Hansen K."/>
            <person name="Keifenheim D."/>
            <person name="Levin J.Z."/>
            <person name="Mosher R.A."/>
            <person name="Mueller C.A."/>
            <person name="Pfiffner J."/>
            <person name="Priest M."/>
            <person name="Russ C."/>
            <person name="Smialowska A."/>
            <person name="Swoboda P."/>
            <person name="Sykes S.M."/>
            <person name="Vaughn M."/>
            <person name="Vengrova S."/>
            <person name="Yoder R."/>
            <person name="Zeng Q."/>
            <person name="Allshire R."/>
            <person name="Baulcombe D."/>
            <person name="Birren B.W."/>
            <person name="Brown W."/>
            <person name="Ekwall K."/>
            <person name="Kellis M."/>
            <person name="Leatherwood J."/>
            <person name="Levin H."/>
            <person name="Margalit H."/>
            <person name="Martienssen R."/>
            <person name="Nieduszynski C.A."/>
            <person name="Spatafora J.W."/>
            <person name="Friedman N."/>
            <person name="Dalgaard J.Z."/>
            <person name="Baumann P."/>
            <person name="Niki H."/>
            <person name="Regev A."/>
            <person name="Nusbaum C."/>
        </authorList>
    </citation>
    <scope>NUCLEOTIDE SEQUENCE [LARGE SCALE GENOMIC DNA]</scope>
    <source>
        <strain evidence="7">OY26 / ATCC MYA-4695 / CBS 11777 / NBRC 106824 / NRRL Y48691</strain>
    </source>
</reference>
<dbReference type="Pfam" id="PF16158">
    <property type="entry name" value="N_BRCA1_IG"/>
    <property type="match status" value="1"/>
</dbReference>
<dbReference type="Gene3D" id="2.60.40.10">
    <property type="entry name" value="Immunoglobulins"/>
    <property type="match status" value="1"/>
</dbReference>
<dbReference type="PANTHER" id="PTHR20930:SF0">
    <property type="entry name" value="PROTEIN ILRUN"/>
    <property type="match status" value="1"/>
</dbReference>
<dbReference type="InterPro" id="IPR000433">
    <property type="entry name" value="Znf_ZZ"/>
</dbReference>
<dbReference type="InterPro" id="IPR032350">
    <property type="entry name" value="Nbr1_FW"/>
</dbReference>
<keyword evidence="2 4" id="KW-0863">Zinc-finger</keyword>
<dbReference type="GO" id="GO:0008270">
    <property type="term" value="F:zinc ion binding"/>
    <property type="evidence" value="ECO:0007669"/>
    <property type="project" value="UniProtKB-KW"/>
</dbReference>
<dbReference type="InterPro" id="IPR013783">
    <property type="entry name" value="Ig-like_fold"/>
</dbReference>
<evidence type="ECO:0000256" key="4">
    <source>
        <dbReference type="PROSITE-ProRule" id="PRU00228"/>
    </source>
</evidence>
<dbReference type="InterPro" id="IPR043145">
    <property type="entry name" value="Znf_ZZ_sf"/>
</dbReference>
<evidence type="ECO:0000256" key="1">
    <source>
        <dbReference type="ARBA" id="ARBA00022723"/>
    </source>
</evidence>
<protein>
    <submittedName>
        <fullName evidence="6">Transcription like zf-ZZ type zinc finger protein</fullName>
    </submittedName>
</protein>
<dbReference type="PROSITE" id="PS50135">
    <property type="entry name" value="ZF_ZZ_2"/>
    <property type="match status" value="3"/>
</dbReference>
<name>S9XB06_SCHCR</name>
<dbReference type="HOGENOM" id="CLU_765383_0_0_1"/>
<dbReference type="PANTHER" id="PTHR20930">
    <property type="entry name" value="OVARIAN CARCINOMA ANTIGEN CA125-RELATED"/>
    <property type="match status" value="1"/>
</dbReference>
<dbReference type="PROSITE" id="PS01357">
    <property type="entry name" value="ZF_ZZ_1"/>
    <property type="match status" value="1"/>
</dbReference>
<evidence type="ECO:0000259" key="5">
    <source>
        <dbReference type="PROSITE" id="PS50135"/>
    </source>
</evidence>
<keyword evidence="7" id="KW-1185">Reference proteome</keyword>
<evidence type="ECO:0000313" key="7">
    <source>
        <dbReference type="Proteomes" id="UP000015464"/>
    </source>
</evidence>
<dbReference type="AlphaFoldDB" id="S9XB06"/>
<sequence length="367" mass="41867">MCKTTTHSSLSKAKNPELHRQVASSVEHLNNKPVFTEQPSSVACNSCLKLIQDQVYFHCKDCLDFDICRSCYNNQTFSHSCLKASFERVIQTPKLHSLSTSPSVLKSSDFMYSICDACEQPIRNLRLKCGTCDDYDLCDSCFRSNDHSKIHNFVRITKAYPYGISPFQLPPSFSSDTDFARTSLVHRSSQCDSCQAHPIVGNRYKCLVCKDFDLCSECISHTFHFHHEMLCLSRFSTSFPPSDSKPKELQYDFQLVRDYLLPVNPGPNVSCMKIWQLKNISLKTWPAPLYLRFNGGDRLTRDEPLSILPIAHQVQPGESALIALSLRIPPVETTKKTFFSFFQLITDSGDVFHKNLCFFYTTPRTDE</sequence>
<keyword evidence="1" id="KW-0479">Metal-binding</keyword>
<dbReference type="Pfam" id="PF00569">
    <property type="entry name" value="ZZ"/>
    <property type="match status" value="2"/>
</dbReference>
<evidence type="ECO:0000313" key="6">
    <source>
        <dbReference type="EMBL" id="EPY54317.1"/>
    </source>
</evidence>
<evidence type="ECO:0000256" key="2">
    <source>
        <dbReference type="ARBA" id="ARBA00022771"/>
    </source>
</evidence>
<dbReference type="Gene3D" id="3.30.60.90">
    <property type="match status" value="3"/>
</dbReference>
<dbReference type="GeneID" id="25038521"/>
<dbReference type="OMA" id="YSICDAC"/>
<dbReference type="SUPFAM" id="SSF57850">
    <property type="entry name" value="RING/U-box"/>
    <property type="match status" value="3"/>
</dbReference>
<dbReference type="Proteomes" id="UP000015464">
    <property type="component" value="Unassembled WGS sequence"/>
</dbReference>